<evidence type="ECO:0000313" key="2">
    <source>
        <dbReference type="Proteomes" id="UP000007050"/>
    </source>
</evidence>
<reference evidence="1 2" key="1">
    <citation type="submission" date="2010-03" db="EMBL/GenBank/DDBJ databases">
        <title>The genome sequence of Eubacterium siraeum V10Sc8a.</title>
        <authorList>
            <consortium name="metaHIT consortium -- http://www.metahit.eu/"/>
            <person name="Pajon A."/>
            <person name="Turner K."/>
            <person name="Parkhill J."/>
            <person name="Duncan S."/>
            <person name="Flint H."/>
        </authorList>
    </citation>
    <scope>NUCLEOTIDE SEQUENCE [LARGE SCALE GENOMIC DNA]</scope>
    <source>
        <strain evidence="1 2">V10Sc8a</strain>
    </source>
</reference>
<dbReference type="KEGG" id="esr:ES1_16380"/>
<gene>
    <name evidence="1" type="ORF">ES1_16380</name>
</gene>
<dbReference type="EMBL" id="FP929059">
    <property type="protein sequence ID" value="CBL34581.1"/>
    <property type="molecule type" value="Genomic_DNA"/>
</dbReference>
<organism evidence="1 2">
    <name type="scientific">[Eubacterium] siraeum V10Sc8a</name>
    <dbReference type="NCBI Taxonomy" id="717961"/>
    <lineage>
        <taxon>Bacteria</taxon>
        <taxon>Bacillati</taxon>
        <taxon>Bacillota</taxon>
        <taxon>Clostridia</taxon>
        <taxon>Eubacteriales</taxon>
        <taxon>Oscillospiraceae</taxon>
        <taxon>Oscillospiraceae incertae sedis</taxon>
    </lineage>
</organism>
<name>D4MLE8_9FIRM</name>
<evidence type="ECO:0000313" key="1">
    <source>
        <dbReference type="EMBL" id="CBL34581.1"/>
    </source>
</evidence>
<dbReference type="AlphaFoldDB" id="D4MLE8"/>
<accession>D4MLE8</accession>
<dbReference type="Proteomes" id="UP000007050">
    <property type="component" value="Chromosome"/>
</dbReference>
<protein>
    <submittedName>
        <fullName evidence="1">Uncharacterized protein</fullName>
    </submittedName>
</protein>
<dbReference type="HOGENOM" id="CLU_1530330_0_0_9"/>
<dbReference type="BioCyc" id="ESIR717961:G136L-1358-MONOMER"/>
<sequence length="179" mass="19731">MEDFMTDIIVIDSEESLSLLIAETLSRSFSVRFYNMNSMYLSGEGNAVNLWRTDSLHGLVTDDCIVVMGENTAAIPRLIPDTAVIIANALNKEQMNTLSYLTCNVITCGNLIMDTVSYTSITDEEISVSFGRTVTTLDGDEIQPFEIPVKRNGAESLYEIMAVTALRLLTGDNSIIEEV</sequence>
<proteinExistence type="predicted"/>
<reference evidence="1 2" key="2">
    <citation type="submission" date="2010-03" db="EMBL/GenBank/DDBJ databases">
        <authorList>
            <person name="Pajon A."/>
        </authorList>
    </citation>
    <scope>NUCLEOTIDE SEQUENCE [LARGE SCALE GENOMIC DNA]</scope>
    <source>
        <strain evidence="1 2">V10Sc8a</strain>
    </source>
</reference>
<dbReference type="PATRIC" id="fig|717961.3.peg.1730"/>